<sequence length="190" mass="20269">MNRTEWSLLAACAAMGVVSAGLAVAATTWRIDPARTRIAFAIDAVGYPQTQGRFDRFDGRIAIDLARPERSSVVFHVQSASVDVGSASFGDYLRSPAFLDADKHPSIDFVSTSVEKLSDRSVRVSGELTLLGVTRPLTVDVAVERPAGAAQTLAFSARTHIDRLAFGMNSGFPLVSRDVDLTITSAAAQL</sequence>
<keyword evidence="4" id="KW-1185">Reference proteome</keyword>
<dbReference type="InterPro" id="IPR007372">
    <property type="entry name" value="Lipid/polyisoprenoid-bd_YceI"/>
</dbReference>
<dbReference type="SMART" id="SM00867">
    <property type="entry name" value="YceI"/>
    <property type="match status" value="1"/>
</dbReference>
<dbReference type="Pfam" id="PF04264">
    <property type="entry name" value="YceI"/>
    <property type="match status" value="1"/>
</dbReference>
<feature type="domain" description="Lipid/polyisoprenoid-binding YceI-like" evidence="2">
    <location>
        <begin position="28"/>
        <end position="188"/>
    </location>
</feature>
<dbReference type="PANTHER" id="PTHR34406:SF1">
    <property type="entry name" value="PROTEIN YCEI"/>
    <property type="match status" value="1"/>
</dbReference>
<dbReference type="OrthoDB" id="8447952at2"/>
<dbReference type="AlphaFoldDB" id="A0A366F3V0"/>
<keyword evidence="1" id="KW-0732">Signal</keyword>
<comment type="caution">
    <text evidence="3">The sequence shown here is derived from an EMBL/GenBank/DDBJ whole genome shotgun (WGS) entry which is preliminary data.</text>
</comment>
<protein>
    <submittedName>
        <fullName evidence="3">Polyisoprenoid-binding protein YceI</fullName>
    </submittedName>
</protein>
<dbReference type="RefSeq" id="WP_113890883.1">
    <property type="nucleotide sequence ID" value="NZ_QNRK01000022.1"/>
</dbReference>
<dbReference type="Gene3D" id="2.40.128.110">
    <property type="entry name" value="Lipid/polyisoprenoid-binding, YceI-like"/>
    <property type="match status" value="1"/>
</dbReference>
<evidence type="ECO:0000256" key="1">
    <source>
        <dbReference type="SAM" id="SignalP"/>
    </source>
</evidence>
<name>A0A366F3V0_9HYPH</name>
<feature type="signal peptide" evidence="1">
    <location>
        <begin position="1"/>
        <end position="25"/>
    </location>
</feature>
<gene>
    <name evidence="3" type="ORF">DFR50_122111</name>
</gene>
<evidence type="ECO:0000313" key="4">
    <source>
        <dbReference type="Proteomes" id="UP000253529"/>
    </source>
</evidence>
<dbReference type="InterPro" id="IPR036761">
    <property type="entry name" value="TTHA0802/YceI-like_sf"/>
</dbReference>
<dbReference type="Proteomes" id="UP000253529">
    <property type="component" value="Unassembled WGS sequence"/>
</dbReference>
<feature type="chain" id="PRO_5016569578" evidence="1">
    <location>
        <begin position="26"/>
        <end position="190"/>
    </location>
</feature>
<organism evidence="3 4">
    <name type="scientific">Roseiarcus fermentans</name>
    <dbReference type="NCBI Taxonomy" id="1473586"/>
    <lineage>
        <taxon>Bacteria</taxon>
        <taxon>Pseudomonadati</taxon>
        <taxon>Pseudomonadota</taxon>
        <taxon>Alphaproteobacteria</taxon>
        <taxon>Hyphomicrobiales</taxon>
        <taxon>Roseiarcaceae</taxon>
        <taxon>Roseiarcus</taxon>
    </lineage>
</organism>
<evidence type="ECO:0000259" key="2">
    <source>
        <dbReference type="SMART" id="SM00867"/>
    </source>
</evidence>
<dbReference type="SUPFAM" id="SSF101874">
    <property type="entry name" value="YceI-like"/>
    <property type="match status" value="1"/>
</dbReference>
<accession>A0A366F3V0</accession>
<evidence type="ECO:0000313" key="3">
    <source>
        <dbReference type="EMBL" id="RBP09274.1"/>
    </source>
</evidence>
<reference evidence="3 4" key="1">
    <citation type="submission" date="2018-06" db="EMBL/GenBank/DDBJ databases">
        <title>Genomic Encyclopedia of Type Strains, Phase IV (KMG-IV): sequencing the most valuable type-strain genomes for metagenomic binning, comparative biology and taxonomic classification.</title>
        <authorList>
            <person name="Goeker M."/>
        </authorList>
    </citation>
    <scope>NUCLEOTIDE SEQUENCE [LARGE SCALE GENOMIC DNA]</scope>
    <source>
        <strain evidence="3 4">DSM 24875</strain>
    </source>
</reference>
<dbReference type="EMBL" id="QNRK01000022">
    <property type="protein sequence ID" value="RBP09274.1"/>
    <property type="molecule type" value="Genomic_DNA"/>
</dbReference>
<dbReference type="PANTHER" id="PTHR34406">
    <property type="entry name" value="PROTEIN YCEI"/>
    <property type="match status" value="1"/>
</dbReference>
<proteinExistence type="predicted"/>